<dbReference type="FunCoup" id="Q0F1X2">
    <property type="interactions" value="109"/>
</dbReference>
<comment type="caution">
    <text evidence="2">The sequence shown here is derived from an EMBL/GenBank/DDBJ whole genome shotgun (WGS) entry which is preliminary data.</text>
</comment>
<dbReference type="RefSeq" id="WP_009850797.1">
    <property type="nucleotide sequence ID" value="NZ_DS022295.1"/>
</dbReference>
<gene>
    <name evidence="2" type="ORF">SPV1_02482</name>
</gene>
<dbReference type="eggNOG" id="COG1408">
    <property type="taxonomic scope" value="Bacteria"/>
</dbReference>
<dbReference type="InterPro" id="IPR029052">
    <property type="entry name" value="Metallo-depent_PP-like"/>
</dbReference>
<sequence>MKRGDQQYNALAERIGRLHLQQRLGIEQEHVKQIFGRGRNFFHIENWYSVHALMRLCFRLAGIYERGRHNAADIRVCENEVFIPDLPAGLDGFTILQLSDIHVDMSDAISRALNQRVTTVKYDLCVITGDFRARTYGSFDAVLQGMVKLKSALKGEVLGILGNHDFIEMVPGLEELGVRMLLNESALIEHNGEHLYVVGVDDTHYYQVDNLDKAASAIPAESITILLSHSPELYRQAAHSDINLMLSGHTHGGQVCLPGGFALTYNINAPRRMGRGVWRYHGLQGYTSVGSGTCVVDVRYNCPPEITLHRLRCGGQGG</sequence>
<dbReference type="Pfam" id="PF00149">
    <property type="entry name" value="Metallophos"/>
    <property type="match status" value="1"/>
</dbReference>
<dbReference type="STRING" id="314344.AL013_05475"/>
<evidence type="ECO:0000313" key="3">
    <source>
        <dbReference type="Proteomes" id="UP000005297"/>
    </source>
</evidence>
<name>Q0F1X2_9PROT</name>
<keyword evidence="2" id="KW-0378">Hydrolase</keyword>
<dbReference type="HOGENOM" id="CLU_025443_3_0_0"/>
<dbReference type="PANTHER" id="PTHR31302">
    <property type="entry name" value="TRANSMEMBRANE PROTEIN WITH METALLOPHOSPHOESTERASE DOMAIN-RELATED"/>
    <property type="match status" value="1"/>
</dbReference>
<dbReference type="AlphaFoldDB" id="Q0F1X2"/>
<dbReference type="Proteomes" id="UP000005297">
    <property type="component" value="Unassembled WGS sequence"/>
</dbReference>
<organism evidence="2 3">
    <name type="scientific">Mariprofundus ferrooxydans PV-1</name>
    <dbReference type="NCBI Taxonomy" id="314345"/>
    <lineage>
        <taxon>Bacteria</taxon>
        <taxon>Pseudomonadati</taxon>
        <taxon>Pseudomonadota</taxon>
        <taxon>Candidatius Mariprofundia</taxon>
        <taxon>Mariprofundales</taxon>
        <taxon>Mariprofundaceae</taxon>
        <taxon>Mariprofundus</taxon>
    </lineage>
</organism>
<evidence type="ECO:0000259" key="1">
    <source>
        <dbReference type="Pfam" id="PF00149"/>
    </source>
</evidence>
<dbReference type="PANTHER" id="PTHR31302:SF0">
    <property type="entry name" value="TRANSMEMBRANE PROTEIN WITH METALLOPHOSPHOESTERASE DOMAIN"/>
    <property type="match status" value="1"/>
</dbReference>
<protein>
    <submittedName>
        <fullName evidence="2">Predicted phosphohydrolase</fullName>
    </submittedName>
</protein>
<keyword evidence="3" id="KW-1185">Reference proteome</keyword>
<proteinExistence type="predicted"/>
<dbReference type="GO" id="GO:0016787">
    <property type="term" value="F:hydrolase activity"/>
    <property type="evidence" value="ECO:0007669"/>
    <property type="project" value="UniProtKB-KW"/>
</dbReference>
<dbReference type="EMBL" id="AATS01000002">
    <property type="protein sequence ID" value="EAU55778.1"/>
    <property type="molecule type" value="Genomic_DNA"/>
</dbReference>
<dbReference type="InParanoid" id="Q0F1X2"/>
<dbReference type="SUPFAM" id="SSF56300">
    <property type="entry name" value="Metallo-dependent phosphatases"/>
    <property type="match status" value="1"/>
</dbReference>
<evidence type="ECO:0000313" key="2">
    <source>
        <dbReference type="EMBL" id="EAU55778.1"/>
    </source>
</evidence>
<dbReference type="Gene3D" id="3.60.21.10">
    <property type="match status" value="1"/>
</dbReference>
<accession>Q0F1X2</accession>
<feature type="domain" description="Calcineurin-like phosphoesterase" evidence="1">
    <location>
        <begin position="94"/>
        <end position="252"/>
    </location>
</feature>
<dbReference type="OrthoDB" id="5288736at2"/>
<dbReference type="InterPro" id="IPR004843">
    <property type="entry name" value="Calcineurin-like_PHP"/>
</dbReference>
<reference evidence="2 3" key="1">
    <citation type="submission" date="2006-09" db="EMBL/GenBank/DDBJ databases">
        <authorList>
            <person name="Emerson D."/>
            <person name="Ferriera S."/>
            <person name="Johnson J."/>
            <person name="Kravitz S."/>
            <person name="Halpern A."/>
            <person name="Remington K."/>
            <person name="Beeson K."/>
            <person name="Tran B."/>
            <person name="Rogers Y.-H."/>
            <person name="Friedman R."/>
            <person name="Venter J.C."/>
        </authorList>
    </citation>
    <scope>NUCLEOTIDE SEQUENCE [LARGE SCALE GENOMIC DNA]</scope>
    <source>
        <strain evidence="2 3">PV-1</strain>
    </source>
</reference>
<dbReference type="InterPro" id="IPR051158">
    <property type="entry name" value="Metallophosphoesterase_sf"/>
</dbReference>